<dbReference type="Gene3D" id="1.10.10.60">
    <property type="entry name" value="Homeodomain-like"/>
    <property type="match status" value="1"/>
</dbReference>
<dbReference type="InterPro" id="IPR009057">
    <property type="entry name" value="Homeodomain-like_sf"/>
</dbReference>
<sequence>MKTTTIRAAIEHSIEQYYAMLEADEYAGEACGLYHLIIHEAEHAVISHIMLRCAHNQSRAAKILGITRNTLKKKLDEHHIPYPKLK</sequence>
<evidence type="ECO:0000313" key="6">
    <source>
        <dbReference type="Proteomes" id="UP000254572"/>
    </source>
</evidence>
<dbReference type="PRINTS" id="PR01590">
    <property type="entry name" value="HTHFIS"/>
</dbReference>
<dbReference type="EMBL" id="UFUW01000001">
    <property type="protein sequence ID" value="SUX22021.1"/>
    <property type="molecule type" value="Genomic_DNA"/>
</dbReference>
<accession>A0A381E6N5</accession>
<dbReference type="InterPro" id="IPR005412">
    <property type="entry name" value="Fis_DNA-bd"/>
</dbReference>
<feature type="domain" description="DNA binding HTH" evidence="4">
    <location>
        <begin position="40"/>
        <end position="77"/>
    </location>
</feature>
<comment type="similarity">
    <text evidence="1">Belongs to the transcriptional regulatory Fis family.</text>
</comment>
<evidence type="ECO:0000313" key="5">
    <source>
        <dbReference type="EMBL" id="SUX22021.1"/>
    </source>
</evidence>
<keyword evidence="2" id="KW-0238">DNA-binding</keyword>
<dbReference type="OrthoDB" id="9802388at2"/>
<protein>
    <recommendedName>
        <fullName evidence="3">Putative Fis-like DNA-binding protein</fullName>
    </recommendedName>
</protein>
<dbReference type="SUPFAM" id="SSF46689">
    <property type="entry name" value="Homeodomain-like"/>
    <property type="match status" value="1"/>
</dbReference>
<evidence type="ECO:0000256" key="2">
    <source>
        <dbReference type="ARBA" id="ARBA00023125"/>
    </source>
</evidence>
<proteinExistence type="inferred from homology"/>
<dbReference type="PIRSF" id="PIRSF002097">
    <property type="entry name" value="DNA-binding_Fis"/>
    <property type="match status" value="1"/>
</dbReference>
<name>A0A381E6N5_9GAMM</name>
<dbReference type="Proteomes" id="UP000254572">
    <property type="component" value="Unassembled WGS sequence"/>
</dbReference>
<dbReference type="AlphaFoldDB" id="A0A381E6N5"/>
<evidence type="ECO:0000256" key="1">
    <source>
        <dbReference type="ARBA" id="ARBA00008559"/>
    </source>
</evidence>
<dbReference type="InterPro" id="IPR002197">
    <property type="entry name" value="HTH_Fis"/>
</dbReference>
<dbReference type="PANTHER" id="PTHR47918">
    <property type="entry name" value="DNA-BINDING PROTEIN FIS"/>
    <property type="match status" value="1"/>
</dbReference>
<dbReference type="GO" id="GO:0006355">
    <property type="term" value="P:regulation of DNA-templated transcription"/>
    <property type="evidence" value="ECO:0007669"/>
    <property type="project" value="InterPro"/>
</dbReference>
<dbReference type="GO" id="GO:0043565">
    <property type="term" value="F:sequence-specific DNA binding"/>
    <property type="evidence" value="ECO:0007669"/>
    <property type="project" value="InterPro"/>
</dbReference>
<dbReference type="Pfam" id="PF02954">
    <property type="entry name" value="HTH_8"/>
    <property type="match status" value="1"/>
</dbReference>
<dbReference type="RefSeq" id="WP_115611468.1">
    <property type="nucleotide sequence ID" value="NZ_JBHLZC010000001.1"/>
</dbReference>
<evidence type="ECO:0000256" key="3">
    <source>
        <dbReference type="ARBA" id="ARBA00029540"/>
    </source>
</evidence>
<reference evidence="5 6" key="1">
    <citation type="submission" date="2018-06" db="EMBL/GenBank/DDBJ databases">
        <authorList>
            <consortium name="Pathogen Informatics"/>
            <person name="Doyle S."/>
        </authorList>
    </citation>
    <scope>NUCLEOTIDE SEQUENCE [LARGE SCALE GENOMIC DNA]</scope>
    <source>
        <strain evidence="5 6">NCTC13294</strain>
    </source>
</reference>
<keyword evidence="6" id="KW-1185">Reference proteome</keyword>
<dbReference type="InterPro" id="IPR050207">
    <property type="entry name" value="Trans_regulatory_Fis"/>
</dbReference>
<evidence type="ECO:0000259" key="4">
    <source>
        <dbReference type="Pfam" id="PF02954"/>
    </source>
</evidence>
<organism evidence="5 6">
    <name type="scientific">Cardiobacterium valvarum</name>
    <dbReference type="NCBI Taxonomy" id="194702"/>
    <lineage>
        <taxon>Bacteria</taxon>
        <taxon>Pseudomonadati</taxon>
        <taxon>Pseudomonadota</taxon>
        <taxon>Gammaproteobacteria</taxon>
        <taxon>Cardiobacteriales</taxon>
        <taxon>Cardiobacteriaceae</taxon>
        <taxon>Cardiobacterium</taxon>
    </lineage>
</organism>
<dbReference type="PANTHER" id="PTHR47918:SF1">
    <property type="entry name" value="DNA-BINDING PROTEIN FIS"/>
    <property type="match status" value="1"/>
</dbReference>
<gene>
    <name evidence="5" type="primary">fis</name>
    <name evidence="5" type="ORF">NCTC13294_01148</name>
</gene>